<dbReference type="PRINTS" id="PR00081">
    <property type="entry name" value="GDHRDH"/>
</dbReference>
<proteinExistence type="inferred from homology"/>
<evidence type="ECO:0000256" key="1">
    <source>
        <dbReference type="ARBA" id="ARBA00006484"/>
    </source>
</evidence>
<protein>
    <submittedName>
        <fullName evidence="5">SDR family oxidoreductase</fullName>
        <ecNumber evidence="5">1.-.-.-</ecNumber>
    </submittedName>
</protein>
<evidence type="ECO:0000313" key="6">
    <source>
        <dbReference type="Proteomes" id="UP001596002"/>
    </source>
</evidence>
<dbReference type="PROSITE" id="PS00061">
    <property type="entry name" value="ADH_SHORT"/>
    <property type="match status" value="1"/>
</dbReference>
<dbReference type="InterPro" id="IPR036291">
    <property type="entry name" value="NAD(P)-bd_dom_sf"/>
</dbReference>
<dbReference type="InterPro" id="IPR020904">
    <property type="entry name" value="Sc_DH/Rdtase_CS"/>
</dbReference>
<evidence type="ECO:0000256" key="3">
    <source>
        <dbReference type="RuleBase" id="RU000363"/>
    </source>
</evidence>
<dbReference type="PRINTS" id="PR00080">
    <property type="entry name" value="SDRFAMILY"/>
</dbReference>
<dbReference type="CDD" id="cd05233">
    <property type="entry name" value="SDR_c"/>
    <property type="match status" value="1"/>
</dbReference>
<keyword evidence="6" id="KW-1185">Reference proteome</keyword>
<dbReference type="Gene3D" id="3.40.50.720">
    <property type="entry name" value="NAD(P)-binding Rossmann-like Domain"/>
    <property type="match status" value="1"/>
</dbReference>
<name>A0ABV9PYK8_9BACL</name>
<dbReference type="PANTHER" id="PTHR44196">
    <property type="entry name" value="DEHYDROGENASE/REDUCTASE SDR FAMILY MEMBER 7B"/>
    <property type="match status" value="1"/>
</dbReference>
<reference evidence="6" key="1">
    <citation type="journal article" date="2019" name="Int. J. Syst. Evol. Microbiol.">
        <title>The Global Catalogue of Microorganisms (GCM) 10K type strain sequencing project: providing services to taxonomists for standard genome sequencing and annotation.</title>
        <authorList>
            <consortium name="The Broad Institute Genomics Platform"/>
            <consortium name="The Broad Institute Genome Sequencing Center for Infectious Disease"/>
            <person name="Wu L."/>
            <person name="Ma J."/>
        </authorList>
    </citation>
    <scope>NUCLEOTIDE SEQUENCE [LARGE SCALE GENOMIC DNA]</scope>
    <source>
        <strain evidence="6">WYCCWR 12678</strain>
    </source>
</reference>
<accession>A0ABV9PYK8</accession>
<evidence type="ECO:0000313" key="5">
    <source>
        <dbReference type="EMBL" id="MFC4766885.1"/>
    </source>
</evidence>
<dbReference type="InterPro" id="IPR002347">
    <property type="entry name" value="SDR_fam"/>
</dbReference>
<dbReference type="EMBL" id="JBHSHC010000033">
    <property type="protein sequence ID" value="MFC4766885.1"/>
    <property type="molecule type" value="Genomic_DNA"/>
</dbReference>
<comment type="similarity">
    <text evidence="1 3">Belongs to the short-chain dehydrogenases/reductases (SDR) family.</text>
</comment>
<keyword evidence="2 5" id="KW-0560">Oxidoreductase</keyword>
<dbReference type="EC" id="1.-.-.-" evidence="5"/>
<feature type="domain" description="Ketoreductase" evidence="4">
    <location>
        <begin position="4"/>
        <end position="188"/>
    </location>
</feature>
<dbReference type="Proteomes" id="UP001596002">
    <property type="component" value="Unassembled WGS sequence"/>
</dbReference>
<comment type="caution">
    <text evidence="5">The sequence shown here is derived from an EMBL/GenBank/DDBJ whole genome shotgun (WGS) entry which is preliminary data.</text>
</comment>
<dbReference type="RefSeq" id="WP_380024775.1">
    <property type="nucleotide sequence ID" value="NZ_JBHSHC010000033.1"/>
</dbReference>
<sequence>MKDKVVVITGASRGIGESIALAFAKEKAKLVLVARNPEDLERVRGRAMEAGAEDVLTVTTDISKEEEVEVMVEVTLSRFGRIDVLVNNAGVGYFKSVKETTLKEWQTMFDINVTGLFLCSRGVLQPMLEQGSGHILNISSDVGRRTIAGGAGYCATKFAVQGFADSLRKEVQSKGVKVTNVLPGMTDTYFANSEQGAAHKADWLQAEDIARAVLYAASQPEGVLVDDITIHPMVQEY</sequence>
<dbReference type="SUPFAM" id="SSF51735">
    <property type="entry name" value="NAD(P)-binding Rossmann-fold domains"/>
    <property type="match status" value="1"/>
</dbReference>
<organism evidence="5 6">
    <name type="scientific">Effusibacillus consociatus</name>
    <dbReference type="NCBI Taxonomy" id="1117041"/>
    <lineage>
        <taxon>Bacteria</taxon>
        <taxon>Bacillati</taxon>
        <taxon>Bacillota</taxon>
        <taxon>Bacilli</taxon>
        <taxon>Bacillales</taxon>
        <taxon>Alicyclobacillaceae</taxon>
        <taxon>Effusibacillus</taxon>
    </lineage>
</organism>
<evidence type="ECO:0000259" key="4">
    <source>
        <dbReference type="SMART" id="SM00822"/>
    </source>
</evidence>
<dbReference type="GO" id="GO:0016491">
    <property type="term" value="F:oxidoreductase activity"/>
    <property type="evidence" value="ECO:0007669"/>
    <property type="project" value="UniProtKB-KW"/>
</dbReference>
<dbReference type="Pfam" id="PF00106">
    <property type="entry name" value="adh_short"/>
    <property type="match status" value="1"/>
</dbReference>
<gene>
    <name evidence="5" type="ORF">ACFO8Q_05825</name>
</gene>
<evidence type="ECO:0000256" key="2">
    <source>
        <dbReference type="ARBA" id="ARBA00023002"/>
    </source>
</evidence>
<dbReference type="SMART" id="SM00822">
    <property type="entry name" value="PKS_KR"/>
    <property type="match status" value="1"/>
</dbReference>
<dbReference type="InterPro" id="IPR057326">
    <property type="entry name" value="KR_dom"/>
</dbReference>
<dbReference type="PANTHER" id="PTHR44196:SF1">
    <property type="entry name" value="DEHYDROGENASE_REDUCTASE SDR FAMILY MEMBER 7B"/>
    <property type="match status" value="1"/>
</dbReference>
<dbReference type="PIRSF" id="PIRSF000126">
    <property type="entry name" value="11-beta-HSD1"/>
    <property type="match status" value="1"/>
</dbReference>